<organism evidence="2 3">
    <name type="scientific">Paraprevotella clara YIT 11840</name>
    <dbReference type="NCBI Taxonomy" id="762968"/>
    <lineage>
        <taxon>Bacteria</taxon>
        <taxon>Pseudomonadati</taxon>
        <taxon>Bacteroidota</taxon>
        <taxon>Bacteroidia</taxon>
        <taxon>Bacteroidales</taxon>
        <taxon>Prevotellaceae</taxon>
        <taxon>Paraprevotella</taxon>
    </lineage>
</organism>
<dbReference type="HOGENOM" id="CLU_1334408_0_0_10"/>
<dbReference type="AlphaFoldDB" id="G5SWJ0"/>
<evidence type="ECO:0000313" key="3">
    <source>
        <dbReference type="Proteomes" id="UP000003598"/>
    </source>
</evidence>
<proteinExistence type="predicted"/>
<sequence length="206" mass="23753">QEKQLSGREDRERKAENGRETTDDGQKDRPELKTENDQASPETKRYLTATVHISPATATPARHPHPATSRLPGRQRRIFMGCLWERRYGTDRTSPPRQKRIPIPTGQRTVRRNRKDRRPIRLQSPWKPSPSPTERQEKKEKNNQKDNKNTQKRGTENLIRGKSVAPNLNIYAKNTSETCIYTVYHILSLSQTVNQSEANDFTTGAQ</sequence>
<dbReference type="EMBL" id="AFFY01000098">
    <property type="protein sequence ID" value="EHG98221.1"/>
    <property type="molecule type" value="Genomic_DNA"/>
</dbReference>
<reference evidence="2 3" key="1">
    <citation type="submission" date="2011-03" db="EMBL/GenBank/DDBJ databases">
        <authorList>
            <person name="Weinstock G."/>
            <person name="Sodergren E."/>
            <person name="Clifton S."/>
            <person name="Fulton L."/>
            <person name="Fulton B."/>
            <person name="Courtney L."/>
            <person name="Fronick C."/>
            <person name="Harrison M."/>
            <person name="Strong C."/>
            <person name="Farmer C."/>
            <person name="Delahaunty K."/>
            <person name="Markovic C."/>
            <person name="Hall O."/>
            <person name="Minx P."/>
            <person name="Tomlinson C."/>
            <person name="Mitreva M."/>
            <person name="Hou S."/>
            <person name="Chen J."/>
            <person name="Wollam A."/>
            <person name="Pepin K.H."/>
            <person name="Johnson M."/>
            <person name="Bhonagiri V."/>
            <person name="Zhang X."/>
            <person name="Suruliraj S."/>
            <person name="Warren W."/>
            <person name="Chinwalla A."/>
            <person name="Mardis E.R."/>
            <person name="Wilson R.K."/>
        </authorList>
    </citation>
    <scope>NUCLEOTIDE SEQUENCE [LARGE SCALE GENOMIC DNA]</scope>
    <source>
        <strain evidence="2 3">YIT 11840</strain>
    </source>
</reference>
<feature type="compositionally biased region" description="Basic and acidic residues" evidence="1">
    <location>
        <begin position="1"/>
        <end position="36"/>
    </location>
</feature>
<feature type="compositionally biased region" description="Basic residues" evidence="1">
    <location>
        <begin position="109"/>
        <end position="120"/>
    </location>
</feature>
<gene>
    <name evidence="2" type="ORF">HMPREF9441_03763</name>
</gene>
<dbReference type="Proteomes" id="UP000003598">
    <property type="component" value="Unassembled WGS sequence"/>
</dbReference>
<accession>G5SWJ0</accession>
<evidence type="ECO:0000313" key="2">
    <source>
        <dbReference type="EMBL" id="EHG98221.1"/>
    </source>
</evidence>
<feature type="region of interest" description="Disordered" evidence="1">
    <location>
        <begin position="88"/>
        <end position="160"/>
    </location>
</feature>
<feature type="compositionally biased region" description="Basic and acidic residues" evidence="1">
    <location>
        <begin position="134"/>
        <end position="155"/>
    </location>
</feature>
<name>G5SWJ0_9BACT</name>
<feature type="non-terminal residue" evidence="2">
    <location>
        <position position="1"/>
    </location>
</feature>
<evidence type="ECO:0000256" key="1">
    <source>
        <dbReference type="SAM" id="MobiDB-lite"/>
    </source>
</evidence>
<comment type="caution">
    <text evidence="2">The sequence shown here is derived from an EMBL/GenBank/DDBJ whole genome shotgun (WGS) entry which is preliminary data.</text>
</comment>
<feature type="region of interest" description="Disordered" evidence="1">
    <location>
        <begin position="1"/>
        <end position="74"/>
    </location>
</feature>
<keyword evidence="3" id="KW-1185">Reference proteome</keyword>
<protein>
    <submittedName>
        <fullName evidence="2">Uncharacterized protein</fullName>
    </submittedName>
</protein>